<reference evidence="3 4" key="1">
    <citation type="submission" date="2020-07" db="EMBL/GenBank/DDBJ databases">
        <title>Streptomyces isolated from Indian soil.</title>
        <authorList>
            <person name="Mandal S."/>
            <person name="Maiti P.K."/>
        </authorList>
    </citation>
    <scope>NUCLEOTIDE SEQUENCE [LARGE SCALE GENOMIC DNA]</scope>
    <source>
        <strain evidence="3 4">PSKA28</strain>
    </source>
</reference>
<dbReference type="EMBL" id="JACEHE010000066">
    <property type="protein sequence ID" value="MBA2951984.1"/>
    <property type="molecule type" value="Genomic_DNA"/>
</dbReference>
<keyword evidence="2" id="KW-0732">Signal</keyword>
<dbReference type="AlphaFoldDB" id="A0A7W0DX03"/>
<keyword evidence="1" id="KW-0812">Transmembrane</keyword>
<dbReference type="Proteomes" id="UP000545761">
    <property type="component" value="Unassembled WGS sequence"/>
</dbReference>
<proteinExistence type="predicted"/>
<protein>
    <recommendedName>
        <fullName evidence="5">Holin</fullName>
    </recommendedName>
</protein>
<evidence type="ECO:0000313" key="3">
    <source>
        <dbReference type="EMBL" id="MBA2951984.1"/>
    </source>
</evidence>
<feature type="chain" id="PRO_5031461028" description="Holin" evidence="2">
    <location>
        <begin position="25"/>
        <end position="67"/>
    </location>
</feature>
<evidence type="ECO:0008006" key="5">
    <source>
        <dbReference type="Google" id="ProtNLM"/>
    </source>
</evidence>
<evidence type="ECO:0000313" key="4">
    <source>
        <dbReference type="Proteomes" id="UP000545761"/>
    </source>
</evidence>
<feature type="transmembrane region" description="Helical" evidence="1">
    <location>
        <begin position="34"/>
        <end position="52"/>
    </location>
</feature>
<evidence type="ECO:0000256" key="1">
    <source>
        <dbReference type="SAM" id="Phobius"/>
    </source>
</evidence>
<keyword evidence="1" id="KW-1133">Transmembrane helix</keyword>
<sequence length="67" mass="6759">MKISRYAKAIVAGVAAGSASLATAVDDGMVTTQEGVTAGLAVLAALGFTWAIPNSKPAEQQRDLPSI</sequence>
<organism evidence="3 4">
    <name type="scientific">Streptomyces himalayensis subsp. himalayensis</name>
    <dbReference type="NCBI Taxonomy" id="2756131"/>
    <lineage>
        <taxon>Bacteria</taxon>
        <taxon>Bacillati</taxon>
        <taxon>Actinomycetota</taxon>
        <taxon>Actinomycetes</taxon>
        <taxon>Kitasatosporales</taxon>
        <taxon>Streptomycetaceae</taxon>
        <taxon>Streptomyces</taxon>
        <taxon>Streptomyces himalayensis</taxon>
    </lineage>
</organism>
<gene>
    <name evidence="3" type="ORF">H1D24_41145</name>
</gene>
<comment type="caution">
    <text evidence="3">The sequence shown here is derived from an EMBL/GenBank/DDBJ whole genome shotgun (WGS) entry which is preliminary data.</text>
</comment>
<name>A0A7W0DX03_9ACTN</name>
<dbReference type="RefSeq" id="WP_181662895.1">
    <property type="nucleotide sequence ID" value="NZ_JACEHE010000066.1"/>
</dbReference>
<evidence type="ECO:0000256" key="2">
    <source>
        <dbReference type="SAM" id="SignalP"/>
    </source>
</evidence>
<keyword evidence="1" id="KW-0472">Membrane</keyword>
<feature type="signal peptide" evidence="2">
    <location>
        <begin position="1"/>
        <end position="24"/>
    </location>
</feature>
<accession>A0A7W0DX03</accession>